<dbReference type="InterPro" id="IPR052585">
    <property type="entry name" value="Lipid_raft_assoc_Zn_ADH"/>
</dbReference>
<accession>A0A1G8ELQ5</accession>
<evidence type="ECO:0000259" key="1">
    <source>
        <dbReference type="SMART" id="SM00829"/>
    </source>
</evidence>
<dbReference type="SMART" id="SM00829">
    <property type="entry name" value="PKS_ER"/>
    <property type="match status" value="1"/>
</dbReference>
<proteinExistence type="predicted"/>
<dbReference type="Pfam" id="PF13602">
    <property type="entry name" value="ADH_zinc_N_2"/>
    <property type="match status" value="1"/>
</dbReference>
<dbReference type="AlphaFoldDB" id="A0A1G8ELQ5"/>
<dbReference type="InterPro" id="IPR011032">
    <property type="entry name" value="GroES-like_sf"/>
</dbReference>
<dbReference type="Pfam" id="PF08240">
    <property type="entry name" value="ADH_N"/>
    <property type="match status" value="1"/>
</dbReference>
<dbReference type="InterPro" id="IPR020843">
    <property type="entry name" value="ER"/>
</dbReference>
<dbReference type="STRING" id="399736.SAMN04489720_2096"/>
<dbReference type="SUPFAM" id="SSF50129">
    <property type="entry name" value="GroES-like"/>
    <property type="match status" value="1"/>
</dbReference>
<dbReference type="CDD" id="cd05289">
    <property type="entry name" value="MDR_like_2"/>
    <property type="match status" value="1"/>
</dbReference>
<dbReference type="EMBL" id="LT629695">
    <property type="protein sequence ID" value="SDH70835.1"/>
    <property type="molecule type" value="Genomic_DNA"/>
</dbReference>
<keyword evidence="3" id="KW-1185">Reference proteome</keyword>
<dbReference type="InterPro" id="IPR036291">
    <property type="entry name" value="NAD(P)-bd_dom_sf"/>
</dbReference>
<dbReference type="GO" id="GO:0008270">
    <property type="term" value="F:zinc ion binding"/>
    <property type="evidence" value="ECO:0007669"/>
    <property type="project" value="InterPro"/>
</dbReference>
<dbReference type="PANTHER" id="PTHR43482">
    <property type="entry name" value="PROTEIN AST1-RELATED"/>
    <property type="match status" value="1"/>
</dbReference>
<evidence type="ECO:0000313" key="3">
    <source>
        <dbReference type="Proteomes" id="UP000198822"/>
    </source>
</evidence>
<dbReference type="Proteomes" id="UP000198822">
    <property type="component" value="Chromosome I"/>
</dbReference>
<dbReference type="InterPro" id="IPR002364">
    <property type="entry name" value="Quin_OxRdtase/zeta-crystal_CS"/>
</dbReference>
<dbReference type="PANTHER" id="PTHR43482:SF1">
    <property type="entry name" value="PROTEIN AST1-RELATED"/>
    <property type="match status" value="1"/>
</dbReference>
<feature type="domain" description="Enoyl reductase (ER)" evidence="1">
    <location>
        <begin position="10"/>
        <end position="300"/>
    </location>
</feature>
<reference evidence="3" key="1">
    <citation type="submission" date="2016-10" db="EMBL/GenBank/DDBJ databases">
        <authorList>
            <person name="Varghese N."/>
            <person name="Submissions S."/>
        </authorList>
    </citation>
    <scope>NUCLEOTIDE SEQUENCE [LARGE SCALE GENOMIC DNA]</scope>
    <source>
        <strain evidence="3">DSM 22002</strain>
    </source>
</reference>
<dbReference type="SUPFAM" id="SSF51735">
    <property type="entry name" value="NAD(P)-binding Rossmann-fold domains"/>
    <property type="match status" value="1"/>
</dbReference>
<gene>
    <name evidence="2" type="ORF">SAMN04489720_2096</name>
</gene>
<dbReference type="Gene3D" id="3.90.180.10">
    <property type="entry name" value="Medium-chain alcohol dehydrogenases, catalytic domain"/>
    <property type="match status" value="1"/>
</dbReference>
<dbReference type="InterPro" id="IPR013154">
    <property type="entry name" value="ADH-like_N"/>
</dbReference>
<dbReference type="GO" id="GO:0016491">
    <property type="term" value="F:oxidoreductase activity"/>
    <property type="evidence" value="ECO:0007669"/>
    <property type="project" value="InterPro"/>
</dbReference>
<organism evidence="2 3">
    <name type="scientific">Agrococcus jejuensis</name>
    <dbReference type="NCBI Taxonomy" id="399736"/>
    <lineage>
        <taxon>Bacteria</taxon>
        <taxon>Bacillati</taxon>
        <taxon>Actinomycetota</taxon>
        <taxon>Actinomycetes</taxon>
        <taxon>Micrococcales</taxon>
        <taxon>Microbacteriaceae</taxon>
        <taxon>Agrococcus</taxon>
    </lineage>
</organism>
<sequence>MRRLMHRTFGGPAVLEIVQEPDPEPGPGEVRVRVHAAALNPVDWKIFTGTAAATSRGLEPPMGVGNDVAGVVDAVGEGVTHLAIGDRVFGSARAKAMQDRTVVDVATEALVRTPDGLDDLRASCLVVAGRTAWAGVDRLALGEGDTVLVNGAAGGVGVLAVQLARLRGARVVGTANPRNHDRLVAYGVDAIPYGDGMLDRLRALGGVDAVFETHGTAGIDAGIALGVPQERMVGIAVKGHAGVEGVPTDLGQTGAALAELAALAADGTLDVPIAGVVGLEDAHDAYRVLMGGHVHGKLVVDLLAR</sequence>
<name>A0A1G8ELQ5_9MICO</name>
<protein>
    <submittedName>
        <fullName evidence="2">NADPH:quinone reductase</fullName>
    </submittedName>
</protein>
<dbReference type="Gene3D" id="3.40.50.720">
    <property type="entry name" value="NAD(P)-binding Rossmann-like Domain"/>
    <property type="match status" value="1"/>
</dbReference>
<evidence type="ECO:0000313" key="2">
    <source>
        <dbReference type="EMBL" id="SDH70835.1"/>
    </source>
</evidence>
<dbReference type="PROSITE" id="PS01162">
    <property type="entry name" value="QOR_ZETA_CRYSTAL"/>
    <property type="match status" value="1"/>
</dbReference>